<reference evidence="3" key="2">
    <citation type="journal article" date="2017" name="Nat. Plants">
        <title>The Aegilops tauschii genome reveals multiple impacts of transposons.</title>
        <authorList>
            <person name="Zhao G."/>
            <person name="Zou C."/>
            <person name="Li K."/>
            <person name="Wang K."/>
            <person name="Li T."/>
            <person name="Gao L."/>
            <person name="Zhang X."/>
            <person name="Wang H."/>
            <person name="Yang Z."/>
            <person name="Liu X."/>
            <person name="Jiang W."/>
            <person name="Mao L."/>
            <person name="Kong X."/>
            <person name="Jiao Y."/>
            <person name="Jia J."/>
        </authorList>
    </citation>
    <scope>NUCLEOTIDE SEQUENCE [LARGE SCALE GENOMIC DNA]</scope>
    <source>
        <strain evidence="3">cv. AL8/78</strain>
    </source>
</reference>
<feature type="region of interest" description="Disordered" evidence="1">
    <location>
        <begin position="315"/>
        <end position="348"/>
    </location>
</feature>
<evidence type="ECO:0000256" key="1">
    <source>
        <dbReference type="SAM" id="MobiDB-lite"/>
    </source>
</evidence>
<dbReference type="AlphaFoldDB" id="A0A452ZE11"/>
<accession>A0A452ZE11</accession>
<evidence type="ECO:0000313" key="3">
    <source>
        <dbReference type="Proteomes" id="UP000015105"/>
    </source>
</evidence>
<feature type="compositionally biased region" description="Basic residues" evidence="1">
    <location>
        <begin position="316"/>
        <end position="331"/>
    </location>
</feature>
<reference evidence="3" key="1">
    <citation type="journal article" date="2014" name="Science">
        <title>Ancient hybridizations among the ancestral genomes of bread wheat.</title>
        <authorList>
            <consortium name="International Wheat Genome Sequencing Consortium,"/>
            <person name="Marcussen T."/>
            <person name="Sandve S.R."/>
            <person name="Heier L."/>
            <person name="Spannagl M."/>
            <person name="Pfeifer M."/>
            <person name="Jakobsen K.S."/>
            <person name="Wulff B.B."/>
            <person name="Steuernagel B."/>
            <person name="Mayer K.F."/>
            <person name="Olsen O.A."/>
        </authorList>
    </citation>
    <scope>NUCLEOTIDE SEQUENCE [LARGE SCALE GENOMIC DNA]</scope>
    <source>
        <strain evidence="3">cv. AL8/78</strain>
    </source>
</reference>
<evidence type="ECO:0000313" key="2">
    <source>
        <dbReference type="EnsemblPlants" id="AET1Gv20729300.1"/>
    </source>
</evidence>
<dbReference type="Proteomes" id="UP000015105">
    <property type="component" value="Chromosome 1D"/>
</dbReference>
<keyword evidence="3" id="KW-1185">Reference proteome</keyword>
<reference evidence="2" key="5">
    <citation type="journal article" date="2021" name="G3 (Bethesda)">
        <title>Aegilops tauschii genome assembly Aet v5.0 features greater sequence contiguity and improved annotation.</title>
        <authorList>
            <person name="Wang L."/>
            <person name="Zhu T."/>
            <person name="Rodriguez J.C."/>
            <person name="Deal K.R."/>
            <person name="Dubcovsky J."/>
            <person name="McGuire P.E."/>
            <person name="Lux T."/>
            <person name="Spannagl M."/>
            <person name="Mayer K.F.X."/>
            <person name="Baldrich P."/>
            <person name="Meyers B.C."/>
            <person name="Huo N."/>
            <person name="Gu Y.Q."/>
            <person name="Zhou H."/>
            <person name="Devos K.M."/>
            <person name="Bennetzen J.L."/>
            <person name="Unver T."/>
            <person name="Budak H."/>
            <person name="Gulick P.J."/>
            <person name="Galiba G."/>
            <person name="Kalapos B."/>
            <person name="Nelson D.R."/>
            <person name="Li P."/>
            <person name="You F.M."/>
            <person name="Luo M.C."/>
            <person name="Dvorak J."/>
        </authorList>
    </citation>
    <scope>NUCLEOTIDE SEQUENCE [LARGE SCALE GENOMIC DNA]</scope>
    <source>
        <strain evidence="2">cv. AL8/78</strain>
    </source>
</reference>
<protein>
    <submittedName>
        <fullName evidence="2">Uncharacterized protein</fullName>
    </submittedName>
</protein>
<dbReference type="EnsemblPlants" id="AET1Gv20729300.1">
    <property type="protein sequence ID" value="AET1Gv20729300.1"/>
    <property type="gene ID" value="AET1Gv20729300"/>
</dbReference>
<feature type="region of interest" description="Disordered" evidence="1">
    <location>
        <begin position="371"/>
        <end position="463"/>
    </location>
</feature>
<reference evidence="2" key="4">
    <citation type="submission" date="2019-03" db="UniProtKB">
        <authorList>
            <consortium name="EnsemblPlants"/>
        </authorList>
    </citation>
    <scope>IDENTIFICATION</scope>
</reference>
<proteinExistence type="predicted"/>
<reference evidence="2" key="3">
    <citation type="journal article" date="2017" name="Nature">
        <title>Genome sequence of the progenitor of the wheat D genome Aegilops tauschii.</title>
        <authorList>
            <person name="Luo M.C."/>
            <person name="Gu Y.Q."/>
            <person name="Puiu D."/>
            <person name="Wang H."/>
            <person name="Twardziok S.O."/>
            <person name="Deal K.R."/>
            <person name="Huo N."/>
            <person name="Zhu T."/>
            <person name="Wang L."/>
            <person name="Wang Y."/>
            <person name="McGuire P.E."/>
            <person name="Liu S."/>
            <person name="Long H."/>
            <person name="Ramasamy R.K."/>
            <person name="Rodriguez J.C."/>
            <person name="Van S.L."/>
            <person name="Yuan L."/>
            <person name="Wang Z."/>
            <person name="Xia Z."/>
            <person name="Xiao L."/>
            <person name="Anderson O.D."/>
            <person name="Ouyang S."/>
            <person name="Liang Y."/>
            <person name="Zimin A.V."/>
            <person name="Pertea G."/>
            <person name="Qi P."/>
            <person name="Bennetzen J.L."/>
            <person name="Dai X."/>
            <person name="Dawson M.W."/>
            <person name="Muller H.G."/>
            <person name="Kugler K."/>
            <person name="Rivarola-Duarte L."/>
            <person name="Spannagl M."/>
            <person name="Mayer K.F.X."/>
            <person name="Lu F.H."/>
            <person name="Bevan M.W."/>
            <person name="Leroy P."/>
            <person name="Li P."/>
            <person name="You F.M."/>
            <person name="Sun Q."/>
            <person name="Liu Z."/>
            <person name="Lyons E."/>
            <person name="Wicker T."/>
            <person name="Salzberg S.L."/>
            <person name="Devos K.M."/>
            <person name="Dvorak J."/>
        </authorList>
    </citation>
    <scope>NUCLEOTIDE SEQUENCE [LARGE SCALE GENOMIC DNA]</scope>
    <source>
        <strain evidence="2">cv. AL8/78</strain>
    </source>
</reference>
<name>A0A452ZE11_AEGTS</name>
<sequence length="463" mass="50023">MAAIASLGGGLDSNQCSTLQRNSSGQLEIWRVFQLHVAGRDLGSVGACRGRQLVLSELLQLLCSHGQRALAIGISQHQAHKCGVLLDDRPEKIMPRRCRDEGADRPHDAELEPAIGIERLRHAPIVLRRRLMLCANRLAVNPGAPEDHTVLKRAPVLCPPFQEHPVLGADIPGRELDVEVPHVREAPEHLRRRVVRELREERPAGAVGAARVVEGLDDREEHQLEEVGEDVPGLGRGQVEGVLAVAVDRHDAVDLDADVVDVGHEPVEPLGRGGAAAEGTHVLHLVEDEKDERVRQAVEEVELEVERRVRVDSGLGKHRAAGRSRLLRRPPTHPAEQTAPRLPGMAGTGCSTLALRMARAMAATAREIERDATASAAGHHQRRSRARTTNQPRRANRTETRPEPALSAGSDAGERQGGQGTAPKLAAINSPPDRPRRGSSGDPTHRKVSDSAGSRRLSGEAAG</sequence>
<organism evidence="2 3">
    <name type="scientific">Aegilops tauschii subsp. strangulata</name>
    <name type="common">Goatgrass</name>
    <dbReference type="NCBI Taxonomy" id="200361"/>
    <lineage>
        <taxon>Eukaryota</taxon>
        <taxon>Viridiplantae</taxon>
        <taxon>Streptophyta</taxon>
        <taxon>Embryophyta</taxon>
        <taxon>Tracheophyta</taxon>
        <taxon>Spermatophyta</taxon>
        <taxon>Magnoliopsida</taxon>
        <taxon>Liliopsida</taxon>
        <taxon>Poales</taxon>
        <taxon>Poaceae</taxon>
        <taxon>BOP clade</taxon>
        <taxon>Pooideae</taxon>
        <taxon>Triticodae</taxon>
        <taxon>Triticeae</taxon>
        <taxon>Triticinae</taxon>
        <taxon>Aegilops</taxon>
    </lineage>
</organism>
<dbReference type="Gramene" id="AET1Gv20729300.1">
    <property type="protein sequence ID" value="AET1Gv20729300.1"/>
    <property type="gene ID" value="AET1Gv20729300"/>
</dbReference>